<dbReference type="Pfam" id="PF00270">
    <property type="entry name" value="DEAD"/>
    <property type="match status" value="1"/>
</dbReference>
<feature type="region of interest" description="Disordered" evidence="8">
    <location>
        <begin position="642"/>
        <end position="723"/>
    </location>
</feature>
<dbReference type="SMART" id="SM00487">
    <property type="entry name" value="DEXDc"/>
    <property type="match status" value="1"/>
</dbReference>
<protein>
    <recommendedName>
        <fullName evidence="7">ATP-dependent RNA helicase</fullName>
        <ecNumber evidence="7">3.6.4.13</ecNumber>
    </recommendedName>
</protein>
<dbReference type="Pfam" id="PF00271">
    <property type="entry name" value="Helicase_C"/>
    <property type="match status" value="1"/>
</dbReference>
<evidence type="ECO:0000259" key="10">
    <source>
        <dbReference type="PROSITE" id="PS51194"/>
    </source>
</evidence>
<dbReference type="EMBL" id="BNJQ01000011">
    <property type="protein sequence ID" value="GHP05715.1"/>
    <property type="molecule type" value="Genomic_DNA"/>
</dbReference>
<dbReference type="PROSITE" id="PS51194">
    <property type="entry name" value="HELICASE_CTER"/>
    <property type="match status" value="1"/>
</dbReference>
<dbReference type="SUPFAM" id="SSF52540">
    <property type="entry name" value="P-loop containing nucleoside triphosphate hydrolases"/>
    <property type="match status" value="1"/>
</dbReference>
<proteinExistence type="inferred from homology"/>
<comment type="function">
    <text evidence="7">RNA helicase.</text>
</comment>
<evidence type="ECO:0000313" key="11">
    <source>
        <dbReference type="EMBL" id="GHP05715.1"/>
    </source>
</evidence>
<comment type="similarity">
    <text evidence="6">Belongs to the DEAD box helicase family.</text>
</comment>
<dbReference type="InterPro" id="IPR001650">
    <property type="entry name" value="Helicase_C-like"/>
</dbReference>
<dbReference type="PROSITE" id="PS00039">
    <property type="entry name" value="DEAD_ATP_HELICASE"/>
    <property type="match status" value="1"/>
</dbReference>
<evidence type="ECO:0000256" key="5">
    <source>
        <dbReference type="ARBA" id="ARBA00022884"/>
    </source>
</evidence>
<comment type="domain">
    <text evidence="7">The Q motif is unique to and characteristic of the DEAD box family of RNA helicases and controls ATP binding and hydrolysis.</text>
</comment>
<dbReference type="AlphaFoldDB" id="A0A830HFI6"/>
<accession>A0A830HFI6</accession>
<evidence type="ECO:0000256" key="2">
    <source>
        <dbReference type="ARBA" id="ARBA00022801"/>
    </source>
</evidence>
<comment type="caution">
    <text evidence="11">The sequence shown here is derived from an EMBL/GenBank/DDBJ whole genome shotgun (WGS) entry which is preliminary data.</text>
</comment>
<dbReference type="GO" id="GO:0003723">
    <property type="term" value="F:RNA binding"/>
    <property type="evidence" value="ECO:0007669"/>
    <property type="project" value="UniProtKB-UniRule"/>
</dbReference>
<evidence type="ECO:0000259" key="9">
    <source>
        <dbReference type="PROSITE" id="PS51192"/>
    </source>
</evidence>
<keyword evidence="3 6" id="KW-0347">Helicase</keyword>
<name>A0A830HFI6_9CHLO</name>
<dbReference type="InterPro" id="IPR011545">
    <property type="entry name" value="DEAD/DEAH_box_helicase_dom"/>
</dbReference>
<evidence type="ECO:0000256" key="1">
    <source>
        <dbReference type="ARBA" id="ARBA00022741"/>
    </source>
</evidence>
<comment type="catalytic activity">
    <reaction evidence="7">
        <text>ATP + H2O = ADP + phosphate + H(+)</text>
        <dbReference type="Rhea" id="RHEA:13065"/>
        <dbReference type="ChEBI" id="CHEBI:15377"/>
        <dbReference type="ChEBI" id="CHEBI:15378"/>
        <dbReference type="ChEBI" id="CHEBI:30616"/>
        <dbReference type="ChEBI" id="CHEBI:43474"/>
        <dbReference type="ChEBI" id="CHEBI:456216"/>
        <dbReference type="EC" id="3.6.4.13"/>
    </reaction>
</comment>
<dbReference type="Proteomes" id="UP000660262">
    <property type="component" value="Unassembled WGS sequence"/>
</dbReference>
<dbReference type="InterPro" id="IPR025313">
    <property type="entry name" value="SPB4-like_CTE"/>
</dbReference>
<dbReference type="OrthoDB" id="7396459at2759"/>
<evidence type="ECO:0000256" key="4">
    <source>
        <dbReference type="ARBA" id="ARBA00022840"/>
    </source>
</evidence>
<feature type="domain" description="Helicase ATP-binding" evidence="9">
    <location>
        <begin position="61"/>
        <end position="240"/>
    </location>
</feature>
<evidence type="ECO:0000256" key="3">
    <source>
        <dbReference type="ARBA" id="ARBA00022806"/>
    </source>
</evidence>
<feature type="compositionally biased region" description="Basic residues" evidence="8">
    <location>
        <begin position="710"/>
        <end position="723"/>
    </location>
</feature>
<dbReference type="Gene3D" id="3.40.50.300">
    <property type="entry name" value="P-loop containing nucleotide triphosphate hydrolases"/>
    <property type="match status" value="2"/>
</dbReference>
<keyword evidence="4 6" id="KW-0067">ATP-binding</keyword>
<dbReference type="InterPro" id="IPR027417">
    <property type="entry name" value="P-loop_NTPase"/>
</dbReference>
<keyword evidence="5 7" id="KW-0694">RNA-binding</keyword>
<dbReference type="GO" id="GO:0005524">
    <property type="term" value="F:ATP binding"/>
    <property type="evidence" value="ECO:0007669"/>
    <property type="project" value="UniProtKB-UniRule"/>
</dbReference>
<dbReference type="CDD" id="cd17960">
    <property type="entry name" value="DEADc_DDX55"/>
    <property type="match status" value="1"/>
</dbReference>
<dbReference type="SMART" id="SM00490">
    <property type="entry name" value="HELICc"/>
    <property type="match status" value="1"/>
</dbReference>
<keyword evidence="1 6" id="KW-0547">Nucleotide-binding</keyword>
<gene>
    <name evidence="11" type="ORF">PPROV_000446500</name>
</gene>
<dbReference type="InterPro" id="IPR000629">
    <property type="entry name" value="RNA-helicase_DEAD-box_CS"/>
</dbReference>
<dbReference type="GO" id="GO:0003724">
    <property type="term" value="F:RNA helicase activity"/>
    <property type="evidence" value="ECO:0007669"/>
    <property type="project" value="UniProtKB-EC"/>
</dbReference>
<dbReference type="InterPro" id="IPR014001">
    <property type="entry name" value="Helicase_ATP-bd"/>
</dbReference>
<evidence type="ECO:0000313" key="12">
    <source>
        <dbReference type="Proteomes" id="UP000660262"/>
    </source>
</evidence>
<keyword evidence="12" id="KW-1185">Reference proteome</keyword>
<evidence type="ECO:0000256" key="7">
    <source>
        <dbReference type="RuleBase" id="RU365068"/>
    </source>
</evidence>
<dbReference type="CDD" id="cd18787">
    <property type="entry name" value="SF2_C_DEAD"/>
    <property type="match status" value="1"/>
</dbReference>
<evidence type="ECO:0000256" key="6">
    <source>
        <dbReference type="RuleBase" id="RU000492"/>
    </source>
</evidence>
<dbReference type="PANTHER" id="PTHR24031">
    <property type="entry name" value="RNA HELICASE"/>
    <property type="match status" value="1"/>
</dbReference>
<feature type="compositionally biased region" description="Low complexity" evidence="8">
    <location>
        <begin position="650"/>
        <end position="664"/>
    </location>
</feature>
<organism evidence="11 12">
    <name type="scientific">Pycnococcus provasolii</name>
    <dbReference type="NCBI Taxonomy" id="41880"/>
    <lineage>
        <taxon>Eukaryota</taxon>
        <taxon>Viridiplantae</taxon>
        <taxon>Chlorophyta</taxon>
        <taxon>Pseudoscourfieldiophyceae</taxon>
        <taxon>Pseudoscourfieldiales</taxon>
        <taxon>Pycnococcaceae</taxon>
        <taxon>Pycnococcus</taxon>
    </lineage>
</organism>
<dbReference type="EC" id="3.6.4.13" evidence="7"/>
<dbReference type="PROSITE" id="PS51192">
    <property type="entry name" value="HELICASE_ATP_BIND_1"/>
    <property type="match status" value="1"/>
</dbReference>
<sequence>MPARLGGGGGAPACSPLGTAQGTPSFASLRTSKGRDQKVLSTVLLQHLPFTSTTPVQAAVIPLLLSHKDVCVSAETGSGKTLAFCVPAVEIALNTRHEPNIAVLILSPTRELASQTAAVIKPLLDAAQLSMAQLTGGKPVHADAAALAARKPPNVLIGTPGRVADAVQRAAQTNNKHVLRKLELLVLDEADRLLDLGFQKHVDAILSVCNKQRRTGLFSATQTEAVSALARSGMRNPTRVALARTPSGSKAAAAAANTDSSKLAIPESLTMQYAVVPHVGKWPLLCSYIRAHANEKVLIYVLTCASVRYYAAAIKAARGGAAGAAASRLFPANTTFRWMHGKMPQSQRQRALAEFEAAPSGAVLLCTDVAARGLDFQGGVDRVVQLDAPKDIDTFVHRCGRCGRMGRPGTALAMLAPHEVSRGFLDVIMARGVTPPAPAGGSGLSYRTLPSDGGNDIAVADTTALAAGWERFHAFSTLRAADARRRAGKELAGKPPESPPPIAYAEKAATAWRSADVRDAPQVLGTLRQLSATDRSLMELGVEAFVSQIKGYKEHALQFVLRWKDLDVGGLATSFGILRAPAMPEVSLAVKWSKWWRVASSASEEGDAALPGLVQAPASDVAAIAYRDEAKEKARLATMHEKERLKHDVASSPATASASSRAVAGGKGGAVPSKEEPPAPTRETGAKRYKRELQRDLEDLEDDYREWKASKRAKQKGKKNAFM</sequence>
<dbReference type="GO" id="GO:0016787">
    <property type="term" value="F:hydrolase activity"/>
    <property type="evidence" value="ECO:0007669"/>
    <property type="project" value="UniProtKB-KW"/>
</dbReference>
<feature type="domain" description="Helicase C-terminal" evidence="10">
    <location>
        <begin position="284"/>
        <end position="445"/>
    </location>
</feature>
<reference evidence="11" key="1">
    <citation type="submission" date="2020-10" db="EMBL/GenBank/DDBJ databases">
        <title>Unveiling of a novel bifunctional photoreceptor, Dualchrome1, isolated from a cosmopolitan green alga.</title>
        <authorList>
            <person name="Suzuki S."/>
            <person name="Kawachi M."/>
        </authorList>
    </citation>
    <scope>NUCLEOTIDE SEQUENCE</scope>
    <source>
        <strain evidence="11">NIES 2893</strain>
    </source>
</reference>
<evidence type="ECO:0000256" key="8">
    <source>
        <dbReference type="SAM" id="MobiDB-lite"/>
    </source>
</evidence>
<dbReference type="SMART" id="SM01178">
    <property type="entry name" value="DUF4217"/>
    <property type="match status" value="1"/>
</dbReference>
<dbReference type="Pfam" id="PF13959">
    <property type="entry name" value="CTE_SPB4"/>
    <property type="match status" value="1"/>
</dbReference>
<keyword evidence="2 6" id="KW-0378">Hydrolase</keyword>